<evidence type="ECO:0000313" key="3">
    <source>
        <dbReference type="Proteomes" id="UP000824469"/>
    </source>
</evidence>
<comment type="caution">
    <text evidence="2">The sequence shown here is derived from an EMBL/GenBank/DDBJ whole genome shotgun (WGS) entry which is preliminary data.</text>
</comment>
<dbReference type="AlphaFoldDB" id="A0AA38LEE3"/>
<evidence type="ECO:0000256" key="1">
    <source>
        <dbReference type="SAM" id="MobiDB-lite"/>
    </source>
</evidence>
<keyword evidence="3" id="KW-1185">Reference proteome</keyword>
<gene>
    <name evidence="2" type="ORF">KI387_016542</name>
</gene>
<feature type="region of interest" description="Disordered" evidence="1">
    <location>
        <begin position="18"/>
        <end position="52"/>
    </location>
</feature>
<proteinExistence type="predicted"/>
<organism evidence="2 3">
    <name type="scientific">Taxus chinensis</name>
    <name type="common">Chinese yew</name>
    <name type="synonym">Taxus wallichiana var. chinensis</name>
    <dbReference type="NCBI Taxonomy" id="29808"/>
    <lineage>
        <taxon>Eukaryota</taxon>
        <taxon>Viridiplantae</taxon>
        <taxon>Streptophyta</taxon>
        <taxon>Embryophyta</taxon>
        <taxon>Tracheophyta</taxon>
        <taxon>Spermatophyta</taxon>
        <taxon>Pinopsida</taxon>
        <taxon>Pinidae</taxon>
        <taxon>Conifers II</taxon>
        <taxon>Cupressales</taxon>
        <taxon>Taxaceae</taxon>
        <taxon>Taxus</taxon>
    </lineage>
</organism>
<dbReference type="Proteomes" id="UP000824469">
    <property type="component" value="Unassembled WGS sequence"/>
</dbReference>
<accession>A0AA38LEE3</accession>
<evidence type="ECO:0000313" key="2">
    <source>
        <dbReference type="EMBL" id="KAH9321903.1"/>
    </source>
</evidence>
<dbReference type="EMBL" id="JAHRHJ020000003">
    <property type="protein sequence ID" value="KAH9321903.1"/>
    <property type="molecule type" value="Genomic_DNA"/>
</dbReference>
<reference evidence="2 3" key="1">
    <citation type="journal article" date="2021" name="Nat. Plants">
        <title>The Taxus genome provides insights into paclitaxel biosynthesis.</title>
        <authorList>
            <person name="Xiong X."/>
            <person name="Gou J."/>
            <person name="Liao Q."/>
            <person name="Li Y."/>
            <person name="Zhou Q."/>
            <person name="Bi G."/>
            <person name="Li C."/>
            <person name="Du R."/>
            <person name="Wang X."/>
            <person name="Sun T."/>
            <person name="Guo L."/>
            <person name="Liang H."/>
            <person name="Lu P."/>
            <person name="Wu Y."/>
            <person name="Zhang Z."/>
            <person name="Ro D.K."/>
            <person name="Shang Y."/>
            <person name="Huang S."/>
            <person name="Yan J."/>
        </authorList>
    </citation>
    <scope>NUCLEOTIDE SEQUENCE [LARGE SCALE GENOMIC DNA]</scope>
    <source>
        <strain evidence="2">Ta-2019</strain>
    </source>
</reference>
<feature type="non-terminal residue" evidence="2">
    <location>
        <position position="1"/>
    </location>
</feature>
<name>A0AA38LEE3_TAXCH</name>
<sequence length="110" mass="12620">ELKEREIDSGVMGIKVDTDKGELSGTPHTTQIGERPILDSGMHIPKGKHSGKYKKGDIYDIQIVGYVDDPTKIIRVRLKINLEPKDLYGWDLMDLEMETMCTWKKLSWIM</sequence>
<protein>
    <submittedName>
        <fullName evidence="2">Uncharacterized protein</fullName>
    </submittedName>
</protein>